<reference evidence="1 2" key="1">
    <citation type="submission" date="2020-02" db="EMBL/GenBank/DDBJ databases">
        <title>Identification and distribution of gene clusters putatively required for synthesis of sphingolipid metabolism inhibitors in phylogenetically diverse species of the filamentous fungus Fusarium.</title>
        <authorList>
            <person name="Kim H.-S."/>
            <person name="Busman M."/>
            <person name="Brown D.W."/>
            <person name="Divon H."/>
            <person name="Uhlig S."/>
            <person name="Proctor R.H."/>
        </authorList>
    </citation>
    <scope>NUCLEOTIDE SEQUENCE [LARGE SCALE GENOMIC DNA]</scope>
    <source>
        <strain evidence="1 2">NRRL 2903</strain>
    </source>
</reference>
<dbReference type="Proteomes" id="UP000537989">
    <property type="component" value="Unassembled WGS sequence"/>
</dbReference>
<accession>A0AAN6BXL6</accession>
<sequence>MNLSADTFDIIVPAGTTDQSLAWQLIGDEFFGFTTLLEKKQYAEAWRTYSIIGDRLDTIVGCQNDYAMIIKLWPICIRLLNASLLYGNNLILWRFLNHLRRLAMERYNQGARDHPIPKLITFLCQIPIGELLNVIQMGYLRTIHCLENRLEFGNALVLSTWSNYMKKCEHQALPADVLTSGYSTVLQAAKDTFTPTGTRTIEILHDYLYAAYYNAGNYRLTWDLALETVNLAGSPGLIGEHPVWCLAIQGYALAVKLMYILSPDMGSRDLAVEELELAIQRLEQGDRECHTRVLMLKGILDNKRNIS</sequence>
<evidence type="ECO:0000313" key="1">
    <source>
        <dbReference type="EMBL" id="KAF5232423.1"/>
    </source>
</evidence>
<evidence type="ECO:0000313" key="2">
    <source>
        <dbReference type="Proteomes" id="UP000537989"/>
    </source>
</evidence>
<comment type="caution">
    <text evidence="1">The sequence shown here is derived from an EMBL/GenBank/DDBJ whole genome shotgun (WGS) entry which is preliminary data.</text>
</comment>
<gene>
    <name evidence="1" type="ORF">FAUST_8751</name>
</gene>
<proteinExistence type="predicted"/>
<organism evidence="1 2">
    <name type="scientific">Fusarium austroamericanum</name>
    <dbReference type="NCBI Taxonomy" id="282268"/>
    <lineage>
        <taxon>Eukaryota</taxon>
        <taxon>Fungi</taxon>
        <taxon>Dikarya</taxon>
        <taxon>Ascomycota</taxon>
        <taxon>Pezizomycotina</taxon>
        <taxon>Sordariomycetes</taxon>
        <taxon>Hypocreomycetidae</taxon>
        <taxon>Hypocreales</taxon>
        <taxon>Nectriaceae</taxon>
        <taxon>Fusarium</taxon>
    </lineage>
</organism>
<dbReference type="EMBL" id="JAAMOD010000284">
    <property type="protein sequence ID" value="KAF5232423.1"/>
    <property type="molecule type" value="Genomic_DNA"/>
</dbReference>
<keyword evidence="2" id="KW-1185">Reference proteome</keyword>
<name>A0AAN6BXL6_FUSAU</name>
<protein>
    <submittedName>
        <fullName evidence="1">Uncharacterized protein</fullName>
    </submittedName>
</protein>
<dbReference type="AlphaFoldDB" id="A0AAN6BXL6"/>